<gene>
    <name evidence="1" type="ORF">HUG17_9448</name>
</gene>
<name>A0A9D4NUG1_DERFA</name>
<organism evidence="1">
    <name type="scientific">Dermatophagoides farinae</name>
    <name type="common">American house dust mite</name>
    <dbReference type="NCBI Taxonomy" id="6954"/>
    <lineage>
        <taxon>Eukaryota</taxon>
        <taxon>Metazoa</taxon>
        <taxon>Ecdysozoa</taxon>
        <taxon>Arthropoda</taxon>
        <taxon>Chelicerata</taxon>
        <taxon>Arachnida</taxon>
        <taxon>Acari</taxon>
        <taxon>Acariformes</taxon>
        <taxon>Sarcoptiformes</taxon>
        <taxon>Astigmata</taxon>
        <taxon>Psoroptidia</taxon>
        <taxon>Analgoidea</taxon>
        <taxon>Pyroglyphidae</taxon>
        <taxon>Dermatophagoidinae</taxon>
        <taxon>Dermatophagoides</taxon>
    </lineage>
</organism>
<dbReference type="PANTHER" id="PTHR33964">
    <property type="entry name" value="RE45066P-RELATED"/>
    <property type="match status" value="1"/>
</dbReference>
<dbReference type="OrthoDB" id="6520277at2759"/>
<reference evidence="1" key="1">
    <citation type="submission" date="2020-06" db="EMBL/GenBank/DDBJ databases">
        <authorList>
            <person name="Ji K."/>
            <person name="Li J."/>
        </authorList>
    </citation>
    <scope>NUCLEOTIDE SEQUENCE</scope>
    <source>
        <strain evidence="1">JKM2019</strain>
        <tissue evidence="1">Whole body</tissue>
    </source>
</reference>
<dbReference type="Proteomes" id="UP000828236">
    <property type="component" value="Unassembled WGS sequence"/>
</dbReference>
<sequence>MSIQSLRSSLITVAITGIIFMLQIQLSITGNVGQKNINQTNICNKKQVDKCAISLVPLTDPELLQRPPKTLADLDHWCRKFKRSEKCVRQYSDQCLVSESRRTLSIVLYSISKTLRRYCGQTKRKQELLNLSHCLGNDLTNVSEVLFELSGDMHAIRSIEPANMRIPLCCCGYQRRKEVMINLLEHKCSTFVEMMETMLQGFTGDLFNYVCGDYNEDSDKCQYIIDKIKPWTKPLEWKSFILPVVQIVESL</sequence>
<comment type="caution">
    <text evidence="1">The sequence shown here is derived from an EMBL/GenBank/DDBJ whole genome shotgun (WGS) entry which is preliminary data.</text>
</comment>
<accession>A0A9D4NUG1</accession>
<protein>
    <submittedName>
        <fullName evidence="1">Uncharacterized protein</fullName>
    </submittedName>
</protein>
<dbReference type="EMBL" id="SDOV01000008">
    <property type="protein sequence ID" value="KAH7638342.1"/>
    <property type="molecule type" value="Genomic_DNA"/>
</dbReference>
<dbReference type="PANTHER" id="PTHR33964:SF1">
    <property type="entry name" value="RE45066P"/>
    <property type="match status" value="1"/>
</dbReference>
<reference evidence="1" key="2">
    <citation type="journal article" date="2021" name="World Allergy Organ. J.">
        <title>Chromosome-level assembly of Dermatophagoides farinae genome and transcriptome reveals two novel allergens Der f 37 and Der f 39.</title>
        <authorList>
            <person name="Chen J."/>
            <person name="Cai Z."/>
            <person name="Fan D."/>
            <person name="Hu J."/>
            <person name="Hou Y."/>
            <person name="He Y."/>
            <person name="Zhang Z."/>
            <person name="Zhao Z."/>
            <person name="Gao P."/>
            <person name="Hu W."/>
            <person name="Sun J."/>
            <person name="Li J."/>
            <person name="Ji K."/>
        </authorList>
    </citation>
    <scope>NUCLEOTIDE SEQUENCE</scope>
    <source>
        <strain evidence="1">JKM2019</strain>
    </source>
</reference>
<proteinExistence type="predicted"/>
<dbReference type="AlphaFoldDB" id="A0A9D4NUG1"/>
<evidence type="ECO:0000313" key="1">
    <source>
        <dbReference type="EMBL" id="KAH7638342.1"/>
    </source>
</evidence>